<dbReference type="PANTHER" id="PTHR35517">
    <property type="entry name" value="PROTEIN ARGININE N-METHYLTRANSFERASE SFM1"/>
    <property type="match status" value="1"/>
</dbReference>
<dbReference type="PANTHER" id="PTHR35517:SF1">
    <property type="entry name" value="PROTEIN ARGININE N-METHYLTRANSFERASE SFM1"/>
    <property type="match status" value="1"/>
</dbReference>
<name>A0A7S1W6C0_ALECA</name>
<feature type="region of interest" description="Disordered" evidence="1">
    <location>
        <begin position="1"/>
        <end position="22"/>
    </location>
</feature>
<reference evidence="2" key="1">
    <citation type="submission" date="2021-01" db="EMBL/GenBank/DDBJ databases">
        <authorList>
            <person name="Corre E."/>
            <person name="Pelletier E."/>
            <person name="Niang G."/>
            <person name="Scheremetjew M."/>
            <person name="Finn R."/>
            <person name="Kale V."/>
            <person name="Holt S."/>
            <person name="Cochrane G."/>
            <person name="Meng A."/>
            <person name="Brown T."/>
            <person name="Cohen L."/>
        </authorList>
    </citation>
    <scope>NUCLEOTIDE SEQUENCE</scope>
    <source>
        <strain evidence="2">OF101</strain>
    </source>
</reference>
<gene>
    <name evidence="2" type="ORF">ACAT0790_LOCUS31659</name>
</gene>
<proteinExistence type="predicted"/>
<dbReference type="InterPro" id="IPR007364">
    <property type="entry name" value="SFM1-like"/>
</dbReference>
<accession>A0A7S1W6C0</accession>
<dbReference type="Pfam" id="PF04252">
    <property type="entry name" value="SFM1-like"/>
    <property type="match status" value="1"/>
</dbReference>
<evidence type="ECO:0000256" key="1">
    <source>
        <dbReference type="SAM" id="MobiDB-lite"/>
    </source>
</evidence>
<dbReference type="AlphaFoldDB" id="A0A7S1W6C0"/>
<feature type="compositionally biased region" description="Gly residues" evidence="1">
    <location>
        <begin position="1"/>
        <end position="13"/>
    </location>
</feature>
<dbReference type="GO" id="GO:0035241">
    <property type="term" value="F:protein-arginine omega-N monomethyltransferase activity"/>
    <property type="evidence" value="ECO:0007669"/>
    <property type="project" value="TreeGrafter"/>
</dbReference>
<dbReference type="EMBL" id="HBGE01052471">
    <property type="protein sequence ID" value="CAD9150726.1"/>
    <property type="molecule type" value="Transcribed_RNA"/>
</dbReference>
<protein>
    <submittedName>
        <fullName evidence="2">Uncharacterized protein</fullName>
    </submittedName>
</protein>
<sequence>MRAPGGEAGGGGEAAAAGAPEAPRLPPWERVCLLDMDAEEALAPEDVARFDALIFGGILGNVTELPDGGYGSDDRTSEIRRLGFVHRRHLGPMQMTTDTAVLVCNLVLEDARPLAEIPFLDSPEIGASGDTKAGASECTCMEGFRYVARRAADGDWEPTLPDGMAELLAKSAGDDILDSL</sequence>
<evidence type="ECO:0000313" key="2">
    <source>
        <dbReference type="EMBL" id="CAD9150726.1"/>
    </source>
</evidence>
<organism evidence="2">
    <name type="scientific">Alexandrium catenella</name>
    <name type="common">Red tide dinoflagellate</name>
    <name type="synonym">Gonyaulax catenella</name>
    <dbReference type="NCBI Taxonomy" id="2925"/>
    <lineage>
        <taxon>Eukaryota</taxon>
        <taxon>Sar</taxon>
        <taxon>Alveolata</taxon>
        <taxon>Dinophyceae</taxon>
        <taxon>Gonyaulacales</taxon>
        <taxon>Pyrocystaceae</taxon>
        <taxon>Alexandrium</taxon>
    </lineage>
</organism>